<dbReference type="AlphaFoldDB" id="A0A9P7YEA6"/>
<feature type="region of interest" description="Disordered" evidence="11">
    <location>
        <begin position="170"/>
        <end position="227"/>
    </location>
</feature>
<dbReference type="InterPro" id="IPR026846">
    <property type="entry name" value="Nse2(Mms21)"/>
</dbReference>
<feature type="compositionally biased region" description="Acidic residues" evidence="11">
    <location>
        <begin position="202"/>
        <end position="219"/>
    </location>
</feature>
<gene>
    <name evidence="13" type="ORF">BJ875DRAFT_536371</name>
</gene>
<dbReference type="Proteomes" id="UP000824998">
    <property type="component" value="Unassembled WGS sequence"/>
</dbReference>
<name>A0A9P7YEA6_9HELO</name>
<dbReference type="EMBL" id="MU251582">
    <property type="protein sequence ID" value="KAG9231776.1"/>
    <property type="molecule type" value="Genomic_DNA"/>
</dbReference>
<sequence>MQSGRQRLVSRGARRDPDGPSASSTSRSQNREQRAQAPPANNELPPYEPLSHPLTAKSRDALEQLQYNHDYDTYKKQIKASVSSLTNSSYHINERASQRKTTVNKVAERRKRDGTEIGEDEVQSRQVYKALGKKVDVMTAEAEIALRELIDYQDELAMVNKHMANVTTAIAEAPVPRPRPAVQTRRSRNRHQTQQSRFGEESHEEEQEEKEHEEEDPAEDVPILAPSDLFEKMREEYEVEYRSKTKRARYETNDYRNFKRMVHDARNPGEDAPPVPHASTWFAEEDAPGSRSCINTTDNANGDDSDEDVVIAGASKNLKCVFTLMYFKEPWTSNKCNHTFEKQAFANYLGSEGFQQRSRGGRGPATGPKKVKCPQVGCDAVLEESDFFLDQVIMNQIKRAIRDEAQGDDFEDDDEDDDAVIPGTQSRPQQLESGDEDEDVVARVKRERQKSRGPSVAQITQEKMDVDVDVDVDD</sequence>
<dbReference type="CDD" id="cd16651">
    <property type="entry name" value="SPL-RING_NSE2"/>
    <property type="match status" value="1"/>
</dbReference>
<keyword evidence="4" id="KW-0808">Transferase</keyword>
<dbReference type="InterPro" id="IPR013083">
    <property type="entry name" value="Znf_RING/FYVE/PHD"/>
</dbReference>
<dbReference type="GO" id="GO:0061665">
    <property type="term" value="F:SUMO ligase activity"/>
    <property type="evidence" value="ECO:0007669"/>
    <property type="project" value="TreeGrafter"/>
</dbReference>
<feature type="compositionally biased region" description="Acidic residues" evidence="11">
    <location>
        <begin position="406"/>
        <end position="419"/>
    </location>
</feature>
<dbReference type="GO" id="GO:0000724">
    <property type="term" value="P:double-strand break repair via homologous recombination"/>
    <property type="evidence" value="ECO:0007669"/>
    <property type="project" value="InterPro"/>
</dbReference>
<evidence type="ECO:0000256" key="9">
    <source>
        <dbReference type="ARBA" id="ARBA00023242"/>
    </source>
</evidence>
<dbReference type="OrthoDB" id="26899at2759"/>
<dbReference type="SUPFAM" id="SSF57850">
    <property type="entry name" value="RING/U-box"/>
    <property type="match status" value="1"/>
</dbReference>
<keyword evidence="8" id="KW-0862">Zinc</keyword>
<evidence type="ECO:0000256" key="8">
    <source>
        <dbReference type="ARBA" id="ARBA00022833"/>
    </source>
</evidence>
<keyword evidence="6 10" id="KW-0863">Zinc-finger</keyword>
<dbReference type="InterPro" id="IPR004181">
    <property type="entry name" value="Znf_MIZ"/>
</dbReference>
<evidence type="ECO:0000313" key="14">
    <source>
        <dbReference type="Proteomes" id="UP000824998"/>
    </source>
</evidence>
<dbReference type="GO" id="GO:0030915">
    <property type="term" value="C:Smc5-Smc6 complex"/>
    <property type="evidence" value="ECO:0007669"/>
    <property type="project" value="InterPro"/>
</dbReference>
<dbReference type="Pfam" id="PF11789">
    <property type="entry name" value="zf-Nse"/>
    <property type="match status" value="1"/>
</dbReference>
<comment type="pathway">
    <text evidence="2">Protein modification; protein sumoylation.</text>
</comment>
<dbReference type="GO" id="GO:0016925">
    <property type="term" value="P:protein sumoylation"/>
    <property type="evidence" value="ECO:0007669"/>
    <property type="project" value="TreeGrafter"/>
</dbReference>
<evidence type="ECO:0000256" key="2">
    <source>
        <dbReference type="ARBA" id="ARBA00004718"/>
    </source>
</evidence>
<dbReference type="Gene3D" id="3.30.40.10">
    <property type="entry name" value="Zinc/RING finger domain, C3HC4 (zinc finger)"/>
    <property type="match status" value="1"/>
</dbReference>
<organism evidence="13 14">
    <name type="scientific">Amylocarpus encephaloides</name>
    <dbReference type="NCBI Taxonomy" id="45428"/>
    <lineage>
        <taxon>Eukaryota</taxon>
        <taxon>Fungi</taxon>
        <taxon>Dikarya</taxon>
        <taxon>Ascomycota</taxon>
        <taxon>Pezizomycotina</taxon>
        <taxon>Leotiomycetes</taxon>
        <taxon>Helotiales</taxon>
        <taxon>Helotiales incertae sedis</taxon>
        <taxon>Amylocarpus</taxon>
    </lineage>
</organism>
<reference evidence="13" key="1">
    <citation type="journal article" date="2021" name="IMA Fungus">
        <title>Genomic characterization of three marine fungi, including Emericellopsis atlantica sp. nov. with signatures of a generalist lifestyle and marine biomass degradation.</title>
        <authorList>
            <person name="Hagestad O.C."/>
            <person name="Hou L."/>
            <person name="Andersen J.H."/>
            <person name="Hansen E.H."/>
            <person name="Altermark B."/>
            <person name="Li C."/>
            <person name="Kuhnert E."/>
            <person name="Cox R.J."/>
            <person name="Crous P.W."/>
            <person name="Spatafora J.W."/>
            <person name="Lail K."/>
            <person name="Amirebrahimi M."/>
            <person name="Lipzen A."/>
            <person name="Pangilinan J."/>
            <person name="Andreopoulos W."/>
            <person name="Hayes R.D."/>
            <person name="Ng V."/>
            <person name="Grigoriev I.V."/>
            <person name="Jackson S.A."/>
            <person name="Sutton T.D.S."/>
            <person name="Dobson A.D.W."/>
            <person name="Rama T."/>
        </authorList>
    </citation>
    <scope>NUCLEOTIDE SEQUENCE</scope>
    <source>
        <strain evidence="13">TRa018bII</strain>
    </source>
</reference>
<accession>A0A9P7YEA6</accession>
<evidence type="ECO:0000256" key="5">
    <source>
        <dbReference type="ARBA" id="ARBA00022723"/>
    </source>
</evidence>
<comment type="similarity">
    <text evidence="3">Belongs to the NSE2 family.</text>
</comment>
<keyword evidence="9" id="KW-0539">Nucleus</keyword>
<evidence type="ECO:0000256" key="6">
    <source>
        <dbReference type="ARBA" id="ARBA00022771"/>
    </source>
</evidence>
<keyword evidence="5" id="KW-0479">Metal-binding</keyword>
<evidence type="ECO:0000256" key="10">
    <source>
        <dbReference type="PROSITE-ProRule" id="PRU00452"/>
    </source>
</evidence>
<dbReference type="PROSITE" id="PS51044">
    <property type="entry name" value="ZF_SP_RING"/>
    <property type="match status" value="1"/>
</dbReference>
<evidence type="ECO:0000256" key="1">
    <source>
        <dbReference type="ARBA" id="ARBA00004123"/>
    </source>
</evidence>
<keyword evidence="14" id="KW-1185">Reference proteome</keyword>
<dbReference type="PANTHER" id="PTHR21330">
    <property type="entry name" value="E3 SUMO-PROTEIN LIGASE NSE2"/>
    <property type="match status" value="1"/>
</dbReference>
<protein>
    <submittedName>
        <fullName evidence="13">Zinc-finger of the MIZ type in Nse subunit-domain-containing protein</fullName>
    </submittedName>
</protein>
<feature type="compositionally biased region" description="Low complexity" evidence="11">
    <location>
        <begin position="170"/>
        <end position="184"/>
    </location>
</feature>
<dbReference type="GO" id="GO:0005634">
    <property type="term" value="C:nucleus"/>
    <property type="evidence" value="ECO:0007669"/>
    <property type="project" value="UniProtKB-SubCell"/>
</dbReference>
<comment type="caution">
    <text evidence="13">The sequence shown here is derived from an EMBL/GenBank/DDBJ whole genome shotgun (WGS) entry which is preliminary data.</text>
</comment>
<dbReference type="GO" id="GO:0008270">
    <property type="term" value="F:zinc ion binding"/>
    <property type="evidence" value="ECO:0007669"/>
    <property type="project" value="UniProtKB-KW"/>
</dbReference>
<proteinExistence type="inferred from homology"/>
<evidence type="ECO:0000256" key="11">
    <source>
        <dbReference type="SAM" id="MobiDB-lite"/>
    </source>
</evidence>
<feature type="region of interest" description="Disordered" evidence="11">
    <location>
        <begin position="404"/>
        <end position="474"/>
    </location>
</feature>
<dbReference type="PANTHER" id="PTHR21330:SF1">
    <property type="entry name" value="E3 SUMO-PROTEIN LIGASE NSE2"/>
    <property type="match status" value="1"/>
</dbReference>
<feature type="compositionally biased region" description="Polar residues" evidence="11">
    <location>
        <begin position="423"/>
        <end position="432"/>
    </location>
</feature>
<evidence type="ECO:0000256" key="3">
    <source>
        <dbReference type="ARBA" id="ARBA00008212"/>
    </source>
</evidence>
<evidence type="ECO:0000256" key="4">
    <source>
        <dbReference type="ARBA" id="ARBA00022679"/>
    </source>
</evidence>
<feature type="region of interest" description="Disordered" evidence="11">
    <location>
        <begin position="1"/>
        <end position="58"/>
    </location>
</feature>
<keyword evidence="7" id="KW-0833">Ubl conjugation pathway</keyword>
<evidence type="ECO:0000256" key="7">
    <source>
        <dbReference type="ARBA" id="ARBA00022786"/>
    </source>
</evidence>
<evidence type="ECO:0000313" key="13">
    <source>
        <dbReference type="EMBL" id="KAG9231776.1"/>
    </source>
</evidence>
<comment type="subcellular location">
    <subcellularLocation>
        <location evidence="1">Nucleus</location>
    </subcellularLocation>
</comment>
<evidence type="ECO:0000259" key="12">
    <source>
        <dbReference type="PROSITE" id="PS51044"/>
    </source>
</evidence>
<feature type="domain" description="SP-RING-type" evidence="12">
    <location>
        <begin position="305"/>
        <end position="402"/>
    </location>
</feature>